<dbReference type="Proteomes" id="UP000198284">
    <property type="component" value="Unassembled WGS sequence"/>
</dbReference>
<dbReference type="PRINTS" id="PR00080">
    <property type="entry name" value="SDRFAMILY"/>
</dbReference>
<dbReference type="AlphaFoldDB" id="A0A239K116"/>
<gene>
    <name evidence="3" type="ORF">SAMN06265795_11465</name>
</gene>
<keyword evidence="4" id="KW-1185">Reference proteome</keyword>
<dbReference type="FunFam" id="3.40.50.720:FF:000084">
    <property type="entry name" value="Short-chain dehydrogenase reductase"/>
    <property type="match status" value="1"/>
</dbReference>
<name>A0A239K116_9BURK</name>
<dbReference type="PANTHER" id="PTHR42760:SF40">
    <property type="entry name" value="3-OXOACYL-[ACYL-CARRIER-PROTEIN] REDUCTASE, CHLOROPLASTIC"/>
    <property type="match status" value="1"/>
</dbReference>
<evidence type="ECO:0000313" key="3">
    <source>
        <dbReference type="EMBL" id="SNT11373.1"/>
    </source>
</evidence>
<dbReference type="PRINTS" id="PR00081">
    <property type="entry name" value="GDHRDH"/>
</dbReference>
<protein>
    <submittedName>
        <fullName evidence="3">NAD(P)-dependent dehydrogenase, short-chain alcohol dehydrogenase family</fullName>
    </submittedName>
</protein>
<accession>A0A239K116</accession>
<dbReference type="PROSITE" id="PS00061">
    <property type="entry name" value="ADH_SHORT"/>
    <property type="match status" value="1"/>
</dbReference>
<comment type="similarity">
    <text evidence="1">Belongs to the short-chain dehydrogenases/reductases (SDR) family.</text>
</comment>
<dbReference type="Pfam" id="PF13561">
    <property type="entry name" value="adh_short_C2"/>
    <property type="match status" value="1"/>
</dbReference>
<dbReference type="CDD" id="cd05233">
    <property type="entry name" value="SDR_c"/>
    <property type="match status" value="1"/>
</dbReference>
<reference evidence="3 4" key="1">
    <citation type="submission" date="2017-06" db="EMBL/GenBank/DDBJ databases">
        <authorList>
            <person name="Kim H.J."/>
            <person name="Triplett B.A."/>
        </authorList>
    </citation>
    <scope>NUCLEOTIDE SEQUENCE [LARGE SCALE GENOMIC DNA]</scope>
    <source>
        <strain evidence="3 4">U15</strain>
    </source>
</reference>
<dbReference type="InterPro" id="IPR057326">
    <property type="entry name" value="KR_dom"/>
</dbReference>
<dbReference type="Gene3D" id="3.40.50.720">
    <property type="entry name" value="NAD(P)-binding Rossmann-like Domain"/>
    <property type="match status" value="1"/>
</dbReference>
<evidence type="ECO:0000256" key="1">
    <source>
        <dbReference type="ARBA" id="ARBA00006484"/>
    </source>
</evidence>
<evidence type="ECO:0000313" key="4">
    <source>
        <dbReference type="Proteomes" id="UP000198284"/>
    </source>
</evidence>
<proteinExistence type="inferred from homology"/>
<dbReference type="InterPro" id="IPR036291">
    <property type="entry name" value="NAD(P)-bd_dom_sf"/>
</dbReference>
<dbReference type="PANTHER" id="PTHR42760">
    <property type="entry name" value="SHORT-CHAIN DEHYDROGENASES/REDUCTASES FAMILY MEMBER"/>
    <property type="match status" value="1"/>
</dbReference>
<dbReference type="InterPro" id="IPR020904">
    <property type="entry name" value="Sc_DH/Rdtase_CS"/>
</dbReference>
<dbReference type="GO" id="GO:0016616">
    <property type="term" value="F:oxidoreductase activity, acting on the CH-OH group of donors, NAD or NADP as acceptor"/>
    <property type="evidence" value="ECO:0007669"/>
    <property type="project" value="UniProtKB-ARBA"/>
</dbReference>
<dbReference type="GO" id="GO:0030497">
    <property type="term" value="P:fatty acid elongation"/>
    <property type="evidence" value="ECO:0007669"/>
    <property type="project" value="TreeGrafter"/>
</dbReference>
<sequence length="257" mass="26549">MENQTDIERAPRNRLDGVVAVIAGGMGAIGQASARRFAELGASVVVLHRGSEDEARAFLATLPGKHGQVVASITDSAQLKRAAEQVKEQFGRADILVNTAGFTKPVPAADLEALTDELIDDIFAANWRGVFATIRAFVPLLKAAPDGLVVNVSSIAGFTGVGSNLAYAAAKAGIDVLGKSLARSLAPQVRVLTVSPGVVDSTFVPGRGPDFNAKTAATMPLKRVGTVEDVAAAIEACATTLRFSTGNTIVVDGGRSL</sequence>
<evidence type="ECO:0000259" key="2">
    <source>
        <dbReference type="SMART" id="SM00822"/>
    </source>
</evidence>
<organism evidence="3 4">
    <name type="scientific">Noviherbaspirillum humi</name>
    <dbReference type="NCBI Taxonomy" id="1688639"/>
    <lineage>
        <taxon>Bacteria</taxon>
        <taxon>Pseudomonadati</taxon>
        <taxon>Pseudomonadota</taxon>
        <taxon>Betaproteobacteria</taxon>
        <taxon>Burkholderiales</taxon>
        <taxon>Oxalobacteraceae</taxon>
        <taxon>Noviherbaspirillum</taxon>
    </lineage>
</organism>
<dbReference type="InterPro" id="IPR002347">
    <property type="entry name" value="SDR_fam"/>
</dbReference>
<dbReference type="RefSeq" id="WP_176442541.1">
    <property type="nucleotide sequence ID" value="NZ_FZOT01000014.1"/>
</dbReference>
<dbReference type="SMART" id="SM00822">
    <property type="entry name" value="PKS_KR"/>
    <property type="match status" value="1"/>
</dbReference>
<dbReference type="SUPFAM" id="SSF51735">
    <property type="entry name" value="NAD(P)-binding Rossmann-fold domains"/>
    <property type="match status" value="1"/>
</dbReference>
<dbReference type="EMBL" id="FZOT01000014">
    <property type="protein sequence ID" value="SNT11373.1"/>
    <property type="molecule type" value="Genomic_DNA"/>
</dbReference>
<feature type="domain" description="Ketoreductase" evidence="2">
    <location>
        <begin position="18"/>
        <end position="201"/>
    </location>
</feature>